<dbReference type="OrthoDB" id="37886at2759"/>
<dbReference type="Pfam" id="PF00191">
    <property type="entry name" value="Annexin"/>
    <property type="match status" value="1"/>
</dbReference>
<reference evidence="4 5" key="2">
    <citation type="submission" date="2019-01" db="EMBL/GenBank/DDBJ databases">
        <title>A chromosome length genome reference of the Java medaka (oryzias javanicus).</title>
        <authorList>
            <person name="Herpin A."/>
            <person name="Takehana Y."/>
            <person name="Naruse K."/>
            <person name="Ansai S."/>
            <person name="Kawaguchi M."/>
        </authorList>
    </citation>
    <scope>NUCLEOTIDE SEQUENCE [LARGE SCALE GENOMIC DNA]</scope>
    <source>
        <strain evidence="4">RS831</strain>
        <tissue evidence="4">Whole body</tissue>
    </source>
</reference>
<evidence type="ECO:0000313" key="4">
    <source>
        <dbReference type="EMBL" id="RVE66625.1"/>
    </source>
</evidence>
<sequence>MTSRTLAHLNNVLMELELQLASRFSSVHPEPRGLPRKRLSTMKTPLVHGIMVSHSEEDLLWIRAAFLKLTGNSLYSALQTHFKGEHLQALLGICRSED</sequence>
<keyword evidence="5" id="KW-1185">Reference proteome</keyword>
<proteinExistence type="inferred from homology"/>
<name>A0A437CUI5_ORYJA</name>
<dbReference type="Gene3D" id="1.10.220.10">
    <property type="entry name" value="Annexin"/>
    <property type="match status" value="1"/>
</dbReference>
<dbReference type="EMBL" id="CM012447">
    <property type="protein sequence ID" value="RVE66625.1"/>
    <property type="molecule type" value="Genomic_DNA"/>
</dbReference>
<gene>
    <name evidence="4" type="ORF">OJAV_G00109120</name>
</gene>
<dbReference type="AlphaFoldDB" id="A0A437CUI5"/>
<keyword evidence="2" id="KW-0677">Repeat</keyword>
<dbReference type="Proteomes" id="UP000283210">
    <property type="component" value="Chromosome 11"/>
</dbReference>
<organism evidence="4 5">
    <name type="scientific">Oryzias javanicus</name>
    <name type="common">Javanese ricefish</name>
    <name type="synonym">Aplocheilus javanicus</name>
    <dbReference type="NCBI Taxonomy" id="123683"/>
    <lineage>
        <taxon>Eukaryota</taxon>
        <taxon>Metazoa</taxon>
        <taxon>Chordata</taxon>
        <taxon>Craniata</taxon>
        <taxon>Vertebrata</taxon>
        <taxon>Euteleostomi</taxon>
        <taxon>Actinopterygii</taxon>
        <taxon>Neopterygii</taxon>
        <taxon>Teleostei</taxon>
        <taxon>Neoteleostei</taxon>
        <taxon>Acanthomorphata</taxon>
        <taxon>Ovalentaria</taxon>
        <taxon>Atherinomorphae</taxon>
        <taxon>Beloniformes</taxon>
        <taxon>Adrianichthyidae</taxon>
        <taxon>Oryziinae</taxon>
        <taxon>Oryzias</taxon>
    </lineage>
</organism>
<reference evidence="4 5" key="1">
    <citation type="submission" date="2018-11" db="EMBL/GenBank/DDBJ databases">
        <authorList>
            <person name="Lopez-Roques C."/>
            <person name="Donnadieu C."/>
            <person name="Bouchez O."/>
            <person name="Klopp C."/>
            <person name="Cabau C."/>
            <person name="Zahm M."/>
        </authorList>
    </citation>
    <scope>NUCLEOTIDE SEQUENCE [LARGE SCALE GENOMIC DNA]</scope>
    <source>
        <strain evidence="4">RS831</strain>
        <tissue evidence="4">Whole body</tissue>
    </source>
</reference>
<comment type="similarity">
    <text evidence="1">Belongs to the annexin family.</text>
</comment>
<evidence type="ECO:0000313" key="5">
    <source>
        <dbReference type="Proteomes" id="UP000283210"/>
    </source>
</evidence>
<dbReference type="InterPro" id="IPR037104">
    <property type="entry name" value="Annexin_sf"/>
</dbReference>
<accession>A0A437CUI5</accession>
<dbReference type="InterPro" id="IPR018502">
    <property type="entry name" value="Annexin_repeat"/>
</dbReference>
<dbReference type="SUPFAM" id="SSF47874">
    <property type="entry name" value="Annexin"/>
    <property type="match status" value="1"/>
</dbReference>
<evidence type="ECO:0000256" key="1">
    <source>
        <dbReference type="ARBA" id="ARBA00007831"/>
    </source>
</evidence>
<protein>
    <submittedName>
        <fullName evidence="4">Uncharacterized protein</fullName>
    </submittedName>
</protein>
<dbReference type="GO" id="GO:0005544">
    <property type="term" value="F:calcium-dependent phospholipid binding"/>
    <property type="evidence" value="ECO:0007669"/>
    <property type="project" value="InterPro"/>
</dbReference>
<evidence type="ECO:0000256" key="3">
    <source>
        <dbReference type="ARBA" id="ARBA00023216"/>
    </source>
</evidence>
<keyword evidence="3" id="KW-0041">Annexin</keyword>
<dbReference type="GO" id="GO:0005509">
    <property type="term" value="F:calcium ion binding"/>
    <property type="evidence" value="ECO:0007669"/>
    <property type="project" value="InterPro"/>
</dbReference>
<evidence type="ECO:0000256" key="2">
    <source>
        <dbReference type="ARBA" id="ARBA00022737"/>
    </source>
</evidence>